<feature type="transmembrane region" description="Helical" evidence="6">
    <location>
        <begin position="354"/>
        <end position="375"/>
    </location>
</feature>
<sequence>MLKYGPGLLPNQTVLYPGWPVPTISFMASTKPTKSPVTTMRTTPKVPFPSEGEVPTTTEQTSDVWVLDLTWDDGFGMLESGCVSVKNEANIMMKNVVDVVFGGFTYWLFGFSLTFGADAGATAFFGIGEYAVDSNYEIMGPVFASFMFQVSGTMAERCNFKSYCIFSLLNTIVYCVPARWVWGPGGFLSSMGCIDIAGSGAVHLLGGVSGYIAAWMLGPRLGRYDNGPAPMPLGNPTSCIVGLYILWWGWLAFNSGSTFGVSGDKWKFAARASVTTIIASIGGGLVGSAWTLRRPGKLFQVMDIVNPILGALVGITAGCALYHTFDALIVGMIGGLIVMLTSGFADFMRVDDPVGATAVHAFGGVWGLLAVGLFAEDDKGAGFSKGHSGLFRGGGFYLLGVQALACVCITVWAVVITFIILWVVNKIIPIRMEPYEELLGADFVEHLVRRRYAGISPVLSALGSLSDVQDITRNAAIIGSSNPAHDTILETIDEISGRRRWKKLRAAATALAVLSSKLKSLAKTRSRDNQINNYNDDRQYTSQNNIHPRNQNESTWNYKDFLGEPGTPKRY</sequence>
<feature type="domain" description="Ammonium transporter AmtB-like" evidence="7">
    <location>
        <begin position="72"/>
        <end position="446"/>
    </location>
</feature>
<keyword evidence="4 6" id="KW-0472">Membrane</keyword>
<dbReference type="EMBL" id="CAXLJM020000004">
    <property type="protein sequence ID" value="CAL8069715.1"/>
    <property type="molecule type" value="Genomic_DNA"/>
</dbReference>
<evidence type="ECO:0000256" key="6">
    <source>
        <dbReference type="SAM" id="Phobius"/>
    </source>
</evidence>
<keyword evidence="3 6" id="KW-1133">Transmembrane helix</keyword>
<feature type="transmembrane region" description="Helical" evidence="6">
    <location>
        <begin position="229"/>
        <end position="250"/>
    </location>
</feature>
<feature type="transmembrane region" description="Helical" evidence="6">
    <location>
        <begin position="304"/>
        <end position="323"/>
    </location>
</feature>
<feature type="transmembrane region" description="Helical" evidence="6">
    <location>
        <begin position="329"/>
        <end position="347"/>
    </location>
</feature>
<feature type="transmembrane region" description="Helical" evidence="6">
    <location>
        <begin position="96"/>
        <end position="116"/>
    </location>
</feature>
<dbReference type="Pfam" id="PF00909">
    <property type="entry name" value="Ammonium_transp"/>
    <property type="match status" value="1"/>
</dbReference>
<protein>
    <recommendedName>
        <fullName evidence="7">Ammonium transporter AmtB-like domain-containing protein</fullName>
    </recommendedName>
</protein>
<evidence type="ECO:0000259" key="7">
    <source>
        <dbReference type="Pfam" id="PF00909"/>
    </source>
</evidence>
<dbReference type="InterPro" id="IPR029020">
    <property type="entry name" value="Ammonium/urea_transptr"/>
</dbReference>
<evidence type="ECO:0000256" key="4">
    <source>
        <dbReference type="ARBA" id="ARBA00023136"/>
    </source>
</evidence>
<feature type="region of interest" description="Disordered" evidence="5">
    <location>
        <begin position="526"/>
        <end position="571"/>
    </location>
</feature>
<evidence type="ECO:0000256" key="3">
    <source>
        <dbReference type="ARBA" id="ARBA00022989"/>
    </source>
</evidence>
<accession>A0ABP1PK22</accession>
<comment type="caution">
    <text evidence="8">The sequence shown here is derived from an EMBL/GenBank/DDBJ whole genome shotgun (WGS) entry which is preliminary data.</text>
</comment>
<feature type="transmembrane region" description="Helical" evidence="6">
    <location>
        <begin position="395"/>
        <end position="424"/>
    </location>
</feature>
<dbReference type="PANTHER" id="PTHR11730:SF58">
    <property type="entry name" value="AMMONIUM TRANSPORTER"/>
    <property type="match status" value="1"/>
</dbReference>
<evidence type="ECO:0000313" key="9">
    <source>
        <dbReference type="Proteomes" id="UP001642540"/>
    </source>
</evidence>
<feature type="transmembrane region" description="Helical" evidence="6">
    <location>
        <begin position="270"/>
        <end position="292"/>
    </location>
</feature>
<evidence type="ECO:0000256" key="2">
    <source>
        <dbReference type="ARBA" id="ARBA00022692"/>
    </source>
</evidence>
<gene>
    <name evidence="8" type="ORF">ODALV1_LOCUS907</name>
</gene>
<feature type="region of interest" description="Disordered" evidence="5">
    <location>
        <begin position="35"/>
        <end position="56"/>
    </location>
</feature>
<keyword evidence="9" id="KW-1185">Reference proteome</keyword>
<feature type="transmembrane region" description="Helical" evidence="6">
    <location>
        <begin position="136"/>
        <end position="155"/>
    </location>
</feature>
<organism evidence="8 9">
    <name type="scientific">Orchesella dallaii</name>
    <dbReference type="NCBI Taxonomy" id="48710"/>
    <lineage>
        <taxon>Eukaryota</taxon>
        <taxon>Metazoa</taxon>
        <taxon>Ecdysozoa</taxon>
        <taxon>Arthropoda</taxon>
        <taxon>Hexapoda</taxon>
        <taxon>Collembola</taxon>
        <taxon>Entomobryomorpha</taxon>
        <taxon>Entomobryoidea</taxon>
        <taxon>Orchesellidae</taxon>
        <taxon>Orchesellinae</taxon>
        <taxon>Orchesella</taxon>
    </lineage>
</organism>
<comment type="subcellular location">
    <subcellularLocation>
        <location evidence="1">Membrane</location>
        <topology evidence="1">Multi-pass membrane protein</topology>
    </subcellularLocation>
</comment>
<dbReference type="InterPro" id="IPR024041">
    <property type="entry name" value="NH4_transpt_AmtB-like_dom"/>
</dbReference>
<evidence type="ECO:0000313" key="8">
    <source>
        <dbReference type="EMBL" id="CAL8069715.1"/>
    </source>
</evidence>
<reference evidence="8 9" key="1">
    <citation type="submission" date="2024-08" db="EMBL/GenBank/DDBJ databases">
        <authorList>
            <person name="Cucini C."/>
            <person name="Frati F."/>
        </authorList>
    </citation>
    <scope>NUCLEOTIDE SEQUENCE [LARGE SCALE GENOMIC DNA]</scope>
</reference>
<name>A0ABP1PK22_9HEXA</name>
<feature type="transmembrane region" description="Helical" evidence="6">
    <location>
        <begin position="194"/>
        <end position="217"/>
    </location>
</feature>
<feature type="compositionally biased region" description="Polar residues" evidence="5">
    <location>
        <begin position="529"/>
        <end position="557"/>
    </location>
</feature>
<feature type="transmembrane region" description="Helical" evidence="6">
    <location>
        <begin position="162"/>
        <end position="182"/>
    </location>
</feature>
<dbReference type="SUPFAM" id="SSF111352">
    <property type="entry name" value="Ammonium transporter"/>
    <property type="match status" value="1"/>
</dbReference>
<proteinExistence type="predicted"/>
<evidence type="ECO:0000256" key="5">
    <source>
        <dbReference type="SAM" id="MobiDB-lite"/>
    </source>
</evidence>
<dbReference type="PANTHER" id="PTHR11730">
    <property type="entry name" value="AMMONIUM TRANSPORTER"/>
    <property type="match status" value="1"/>
</dbReference>
<dbReference type="Proteomes" id="UP001642540">
    <property type="component" value="Unassembled WGS sequence"/>
</dbReference>
<evidence type="ECO:0000256" key="1">
    <source>
        <dbReference type="ARBA" id="ARBA00004141"/>
    </source>
</evidence>
<dbReference type="Gene3D" id="1.10.3430.10">
    <property type="entry name" value="Ammonium transporter AmtB like domains"/>
    <property type="match status" value="1"/>
</dbReference>
<keyword evidence="2 6" id="KW-0812">Transmembrane</keyword>